<dbReference type="EMBL" id="QXIT01000117">
    <property type="protein sequence ID" value="RIE07297.1"/>
    <property type="molecule type" value="Genomic_DNA"/>
</dbReference>
<evidence type="ECO:0000313" key="2">
    <source>
        <dbReference type="Proteomes" id="UP000266260"/>
    </source>
</evidence>
<dbReference type="AlphaFoldDB" id="A0A398D4Q4"/>
<evidence type="ECO:0000313" key="1">
    <source>
        <dbReference type="EMBL" id="RIE07297.1"/>
    </source>
</evidence>
<sequence>MKINKLIAIIILVLLALLVLLVCMIAGTWGVWFLLRPDGTAVIGVPVGDDMAIQIKKGTTIYTTENVPAFVLNGTDAVTTDFSATVKVLNVLDTRTIRVMTLSPAMFEPQSGNAGYLYLCTPLSEKARKLSDGTVVYGGNGYPQIITGQSYDVVGVLQHPWQDDPRAYIPTVLQFKQNLVDSIDMQVVNDAARSFAEQAVAAGDHHMTAEPIITVDSKYVQAGKVEALIMIVTMDALNSGSVDAQPSIAGELQYLHDHGAAISAAARKAVEDDIAYWRGTIKSAMTDSSGTSYEIKVVGDVDAAGNINAGSLQVYADAGAPRGSAWVLAAQYFKDIRSAWTTVAQAYASAESIAAAAKAP</sequence>
<proteinExistence type="predicted"/>
<reference evidence="1 2" key="1">
    <citation type="submission" date="2018-09" db="EMBL/GenBank/DDBJ databases">
        <title>Discovery and Ecogenomic Context for Candidatus Cryosericales, a Global Caldiserica Order Active in Thawing Permafrost.</title>
        <authorList>
            <person name="Martinez M.A."/>
            <person name="Woodcroft B.J."/>
            <person name="Ignacio Espinoza J.C."/>
            <person name="Zayed A."/>
            <person name="Singleton C.M."/>
            <person name="Boyd J."/>
            <person name="Li Y.-F."/>
            <person name="Purvine S."/>
            <person name="Maughan H."/>
            <person name="Hodgkins S.B."/>
            <person name="Anderson D."/>
            <person name="Sederholm M."/>
            <person name="Temperton B."/>
            <person name="Saleska S.R."/>
            <person name="Tyson G.W."/>
            <person name="Rich V.I."/>
        </authorList>
    </citation>
    <scope>NUCLEOTIDE SEQUENCE [LARGE SCALE GENOMIC DNA]</scope>
    <source>
        <strain evidence="1 2">SMC6</strain>
    </source>
</reference>
<accession>A0A398D4Q4</accession>
<protein>
    <submittedName>
        <fullName evidence="1">Uncharacterized protein</fullName>
    </submittedName>
</protein>
<organism evidence="1 2">
    <name type="scientific">Candidatus Cryosericum odellii</name>
    <dbReference type="NCBI Taxonomy" id="2290917"/>
    <lineage>
        <taxon>Bacteria</taxon>
        <taxon>Pseudomonadati</taxon>
        <taxon>Caldisericota/Cryosericota group</taxon>
        <taxon>Candidatus Cryosericota</taxon>
        <taxon>Candidatus Cryosericia</taxon>
        <taxon>Candidatus Cryosericales</taxon>
        <taxon>Candidatus Cryosericaceae</taxon>
        <taxon>Candidatus Cryosericum</taxon>
    </lineage>
</organism>
<dbReference type="Proteomes" id="UP000266260">
    <property type="component" value="Unassembled WGS sequence"/>
</dbReference>
<dbReference type="RefSeq" id="WP_119175745.1">
    <property type="nucleotide sequence ID" value="NZ_QXIT01000117.1"/>
</dbReference>
<name>A0A398D4Q4_9BACT</name>
<gene>
    <name evidence="1" type="ORF">SMC6_06905</name>
</gene>
<comment type="caution">
    <text evidence="1">The sequence shown here is derived from an EMBL/GenBank/DDBJ whole genome shotgun (WGS) entry which is preliminary data.</text>
</comment>
<keyword evidence="2" id="KW-1185">Reference proteome</keyword>